<dbReference type="FunFam" id="1.20.1560.10:FF:000055">
    <property type="entry name" value="ABC multidrug transporter (Eurofung)"/>
    <property type="match status" value="1"/>
</dbReference>
<feature type="transmembrane region" description="Helical" evidence="11">
    <location>
        <begin position="1113"/>
        <end position="1134"/>
    </location>
</feature>
<dbReference type="OrthoDB" id="6500128at2759"/>
<feature type="transmembrane region" description="Helical" evidence="11">
    <location>
        <begin position="299"/>
        <end position="317"/>
    </location>
</feature>
<dbReference type="Gene3D" id="3.40.50.300">
    <property type="entry name" value="P-loop containing nucleotide triphosphate hydrolases"/>
    <property type="match status" value="2"/>
</dbReference>
<comment type="subcellular location">
    <subcellularLocation>
        <location evidence="1">Cell membrane</location>
        <topology evidence="1">Multi-pass membrane protein</topology>
    </subcellularLocation>
</comment>
<feature type="region of interest" description="Disordered" evidence="10">
    <location>
        <begin position="845"/>
        <end position="869"/>
    </location>
</feature>
<feature type="domain" description="ABC transmembrane type-1" evidence="13">
    <location>
        <begin position="268"/>
        <end position="545"/>
    </location>
</feature>
<feature type="domain" description="ABC transporter" evidence="12">
    <location>
        <begin position="1208"/>
        <end position="1440"/>
    </location>
</feature>
<dbReference type="InterPro" id="IPR003593">
    <property type="entry name" value="AAA+_ATPase"/>
</dbReference>
<feature type="domain" description="ABC transporter" evidence="12">
    <location>
        <begin position="612"/>
        <end position="840"/>
    </location>
</feature>
<feature type="transmembrane region" description="Helical" evidence="11">
    <location>
        <begin position="88"/>
        <end position="111"/>
    </location>
</feature>
<feature type="transmembrane region" description="Helical" evidence="11">
    <location>
        <begin position="1029"/>
        <end position="1049"/>
    </location>
</feature>
<dbReference type="InterPro" id="IPR003439">
    <property type="entry name" value="ABC_transporter-like_ATP-bd"/>
</dbReference>
<feature type="domain" description="ABC transmembrane type-1" evidence="13">
    <location>
        <begin position="887"/>
        <end position="1171"/>
    </location>
</feature>
<proteinExistence type="predicted"/>
<feature type="transmembrane region" description="Helical" evidence="11">
    <location>
        <begin position="883"/>
        <end position="906"/>
    </location>
</feature>
<dbReference type="Gene3D" id="1.20.1560.10">
    <property type="entry name" value="ABC transporter type 1, transmembrane domain"/>
    <property type="match status" value="2"/>
</dbReference>
<evidence type="ECO:0000256" key="8">
    <source>
        <dbReference type="ARBA" id="ARBA00023136"/>
    </source>
</evidence>
<evidence type="ECO:0000256" key="11">
    <source>
        <dbReference type="SAM" id="Phobius"/>
    </source>
</evidence>
<keyword evidence="6" id="KW-0067">ATP-binding</keyword>
<dbReference type="EMBL" id="WIGM01000104">
    <property type="protein sequence ID" value="KAF6840143.1"/>
    <property type="molecule type" value="Genomic_DNA"/>
</dbReference>
<evidence type="ECO:0000256" key="5">
    <source>
        <dbReference type="ARBA" id="ARBA00022741"/>
    </source>
</evidence>
<dbReference type="PROSITE" id="PS00211">
    <property type="entry name" value="ABC_TRANSPORTER_1"/>
    <property type="match status" value="1"/>
</dbReference>
<accession>A0A8H6NPH5</accession>
<dbReference type="InterPro" id="IPR036640">
    <property type="entry name" value="ABC1_TM_sf"/>
</dbReference>
<evidence type="ECO:0000256" key="6">
    <source>
        <dbReference type="ARBA" id="ARBA00022840"/>
    </source>
</evidence>
<comment type="caution">
    <text evidence="14">The sequence shown here is derived from an EMBL/GenBank/DDBJ whole genome shotgun (WGS) entry which is preliminary data.</text>
</comment>
<keyword evidence="4 11" id="KW-0812">Transmembrane</keyword>
<feature type="transmembrane region" description="Helical" evidence="11">
    <location>
        <begin position="59"/>
        <end position="82"/>
    </location>
</feature>
<keyword evidence="15" id="KW-1185">Reference proteome</keyword>
<dbReference type="InterPro" id="IPR017871">
    <property type="entry name" value="ABC_transporter-like_CS"/>
</dbReference>
<dbReference type="InterPro" id="IPR056227">
    <property type="entry name" value="TMD0_ABC"/>
</dbReference>
<dbReference type="GO" id="GO:0005524">
    <property type="term" value="F:ATP binding"/>
    <property type="evidence" value="ECO:0007669"/>
    <property type="project" value="UniProtKB-KW"/>
</dbReference>
<evidence type="ECO:0000256" key="7">
    <source>
        <dbReference type="ARBA" id="ARBA00022989"/>
    </source>
</evidence>
<reference evidence="14" key="1">
    <citation type="journal article" date="2020" name="Phytopathology">
        <title>Genome Sequence Resources of Colletotrichum truncatum, C. plurivorum, C. musicola, and C. sojae: Four Species Pathogenic to Soybean (Glycine max).</title>
        <authorList>
            <person name="Rogerio F."/>
            <person name="Boufleur T.R."/>
            <person name="Ciampi-Guillardi M."/>
            <person name="Sukno S.A."/>
            <person name="Thon M.R."/>
            <person name="Massola Junior N.S."/>
            <person name="Baroncelli R."/>
        </authorList>
    </citation>
    <scope>NUCLEOTIDE SEQUENCE</scope>
    <source>
        <strain evidence="14">LFN0074</strain>
    </source>
</reference>
<evidence type="ECO:0000256" key="1">
    <source>
        <dbReference type="ARBA" id="ARBA00004651"/>
    </source>
</evidence>
<name>A0A8H6NPH5_9PEZI</name>
<sequence>MSSPDGAFGPRFEGSFDFTLLFEQSILSILPSVLFLGASFARISFLVKQENQAQGGRLLHAKLGAAAALFSLQLATVVLWALRSTQRTQVSIAAAVLSLIVAAVITVLLYAEHKRNVGSSKLLSLYLVFTVLLDVAQVRTLFLRDGCAPIAGCSVASLAAKLVLLSLEEVPKRPSLYSDIKRADLESTSGSISRTVFWWLNDLFRSGSAGLLSVESLPVISDKFASRRLLSSAGRAWKNNDKKGTHSLFVATLSAFRATVATAILPRLCLAGFRLGQPFLVDRVITFVGEPTNADSKNIAGGLVGATALIYVGIGVTRCYYQHLNFQLITMIRGSLVALIFEKTMSLDASTARDNEAVTLMSADIEGIEPGVELIHEIWASVVELGVALHLLQRKVGAACFFVVIPAVIAGFLTSRLMRAMGPARMVWSKGIQKRVSATSNMLGHMKGLKMMGLTGYMATTIQNLRCNELEVSKKFRLALIRVLATSSLSSQLTPVVVIAGAVFWTRRGQDQELSTADIFSILVIVSLVSEPVSQLISCLPNAMASVACFDRIQEYLLLAEQQDTRKSFEQARIVSRPRTSTGQSSIADSREKGPLDHVREIPSHDSTSYAIVVENGFFTPSGSAGPVLRNIDIRIRSSTCNMVVGPVGSGKSMLLSVLTGETPLTEGSIRVAQNLIAYCDQSPWLRNVSVRDNIVSQTKYEEDWYSSVLWACGLQHDVSLLPRGDESLVGSGGDALSGGQKQRVALARSIYSRKPILLLDDVFSALDNTTARLVFNRLLGEGGLLRKSGTTVVLATSAVHFLPSADHIIVLAKDGAVVQEGSFASLQETEGYVKDLALKAKSTTELDDPEVASGPPASTEPSAAEEDADLTRQSGDITLYKFYFKSVAAFMALFWLFLAIVYIGLGKAPQIWLRVWGEQGTNHESAYYFGGYVALAMSCVIASAMSVCFFMLKIVPESAQNLHWLFLEAVIRAPLWFFTTTDSGVTLNKFTQDMTLLDNRLPVAAYHTAYDVLTVLLSTALIAAGAQYVAAAIPFSMVALYFLARFYLLTSRQMRHLDLEAKSPLYTLFTETINGLATIRAFDWRHLFLEENLRLLDLSQKPYYLMFCIQRWLNVALDLFVACIAVVLVAFAVQFPHTTSQGAIGVAMINIIMFNTELTELVNNWTDLEASLGAVARLRRFLLEAPREDGPAECATLPENWPSSGLIEVKDVSAAYRQESRPVLRNVSLTIRPNQKVGICGRTGSGKSSFILALLRLVEYQSGTIYVDGVDLSQIPRATLRDRLNALPQDPVTIGGTVRLNLAPEAPRLSDDLLIASLQKLKLWDLVQERGGLDAELGDMNLSRGQQQLFCLARAVLGRSRVVLLDEATSSLDKQTDEDVQRVLRGEFGDCTVITVAHRLETIVEGDVVVVMDGGEVVEVGAPRELLEQDGSRFKELWDSRHQ</sequence>
<dbReference type="InterPro" id="IPR044726">
    <property type="entry name" value="ABCC_6TM_D2"/>
</dbReference>
<evidence type="ECO:0000256" key="3">
    <source>
        <dbReference type="ARBA" id="ARBA00022475"/>
    </source>
</evidence>
<feature type="transmembrane region" description="Helical" evidence="11">
    <location>
        <begin position="396"/>
        <end position="415"/>
    </location>
</feature>
<dbReference type="InterPro" id="IPR011527">
    <property type="entry name" value="ABC1_TM_dom"/>
</dbReference>
<evidence type="ECO:0000256" key="2">
    <source>
        <dbReference type="ARBA" id="ARBA00022448"/>
    </source>
</evidence>
<keyword evidence="5" id="KW-0547">Nucleotide-binding</keyword>
<dbReference type="PROSITE" id="PS50929">
    <property type="entry name" value="ABC_TM1F"/>
    <property type="match status" value="2"/>
</dbReference>
<dbReference type="FunFam" id="1.20.1560.10:FF:000066">
    <property type="entry name" value="ABC multidrug transporter (Eurofung)"/>
    <property type="match status" value="1"/>
</dbReference>
<dbReference type="Pfam" id="PF00005">
    <property type="entry name" value="ABC_tran"/>
    <property type="match status" value="2"/>
</dbReference>
<dbReference type="InterPro" id="IPR027417">
    <property type="entry name" value="P-loop_NTPase"/>
</dbReference>
<organism evidence="14 15">
    <name type="scientific">Colletotrichum musicola</name>
    <dbReference type="NCBI Taxonomy" id="2175873"/>
    <lineage>
        <taxon>Eukaryota</taxon>
        <taxon>Fungi</taxon>
        <taxon>Dikarya</taxon>
        <taxon>Ascomycota</taxon>
        <taxon>Pezizomycotina</taxon>
        <taxon>Sordariomycetes</taxon>
        <taxon>Hypocreomycetidae</taxon>
        <taxon>Glomerellales</taxon>
        <taxon>Glomerellaceae</taxon>
        <taxon>Colletotrichum</taxon>
        <taxon>Colletotrichum orchidearum species complex</taxon>
    </lineage>
</organism>
<feature type="transmembrane region" description="Helical" evidence="11">
    <location>
        <begin position="1004"/>
        <end position="1023"/>
    </location>
</feature>
<dbReference type="Pfam" id="PF00664">
    <property type="entry name" value="ABC_membrane"/>
    <property type="match status" value="1"/>
</dbReference>
<dbReference type="PROSITE" id="PS50893">
    <property type="entry name" value="ABC_TRANSPORTER_2"/>
    <property type="match status" value="2"/>
</dbReference>
<evidence type="ECO:0000256" key="4">
    <source>
        <dbReference type="ARBA" id="ARBA00022692"/>
    </source>
</evidence>
<dbReference type="GO" id="GO:0016887">
    <property type="term" value="F:ATP hydrolysis activity"/>
    <property type="evidence" value="ECO:0007669"/>
    <property type="project" value="InterPro"/>
</dbReference>
<dbReference type="PANTHER" id="PTHR24223:SF399">
    <property type="entry name" value="ABC TRANSPORTER ATNG"/>
    <property type="match status" value="1"/>
</dbReference>
<evidence type="ECO:0000256" key="9">
    <source>
        <dbReference type="ARBA" id="ARBA00023180"/>
    </source>
</evidence>
<dbReference type="CDD" id="cd18579">
    <property type="entry name" value="ABC_6TM_ABCC_D1"/>
    <property type="match status" value="1"/>
</dbReference>
<feature type="transmembrane region" description="Helical" evidence="11">
    <location>
        <begin position="26"/>
        <end position="47"/>
    </location>
</feature>
<dbReference type="SUPFAM" id="SSF90123">
    <property type="entry name" value="ABC transporter transmembrane region"/>
    <property type="match status" value="2"/>
</dbReference>
<dbReference type="InterPro" id="IPR044746">
    <property type="entry name" value="ABCC_6TM_D1"/>
</dbReference>
<keyword evidence="9" id="KW-0325">Glycoprotein</keyword>
<dbReference type="Proteomes" id="UP000639643">
    <property type="component" value="Unassembled WGS sequence"/>
</dbReference>
<keyword evidence="8 11" id="KW-0472">Membrane</keyword>
<dbReference type="FunFam" id="3.40.50.300:FF:000838">
    <property type="entry name" value="ABC multidrug transporter (Eurofung)"/>
    <property type="match status" value="1"/>
</dbReference>
<dbReference type="GO" id="GO:0140359">
    <property type="term" value="F:ABC-type transporter activity"/>
    <property type="evidence" value="ECO:0007669"/>
    <property type="project" value="InterPro"/>
</dbReference>
<keyword evidence="3" id="KW-1003">Cell membrane</keyword>
<evidence type="ECO:0000256" key="10">
    <source>
        <dbReference type="SAM" id="MobiDB-lite"/>
    </source>
</evidence>
<dbReference type="GO" id="GO:0005886">
    <property type="term" value="C:plasma membrane"/>
    <property type="evidence" value="ECO:0007669"/>
    <property type="project" value="UniProtKB-SubCell"/>
</dbReference>
<dbReference type="SMART" id="SM00382">
    <property type="entry name" value="AAA"/>
    <property type="match status" value="2"/>
</dbReference>
<dbReference type="PANTHER" id="PTHR24223">
    <property type="entry name" value="ATP-BINDING CASSETTE SUB-FAMILY C"/>
    <property type="match status" value="1"/>
</dbReference>
<keyword evidence="2" id="KW-0813">Transport</keyword>
<gene>
    <name evidence="14" type="ORF">CMUS01_04037</name>
</gene>
<dbReference type="SUPFAM" id="SSF52540">
    <property type="entry name" value="P-loop containing nucleoside triphosphate hydrolases"/>
    <property type="match status" value="2"/>
</dbReference>
<protein>
    <submittedName>
        <fullName evidence="14">ABC multidrug transporter</fullName>
    </submittedName>
</protein>
<evidence type="ECO:0000259" key="13">
    <source>
        <dbReference type="PROSITE" id="PS50929"/>
    </source>
</evidence>
<dbReference type="InterPro" id="IPR050173">
    <property type="entry name" value="ABC_transporter_C-like"/>
</dbReference>
<keyword evidence="7 11" id="KW-1133">Transmembrane helix</keyword>
<feature type="transmembrane region" description="Helical" evidence="11">
    <location>
        <begin position="926"/>
        <end position="953"/>
    </location>
</feature>
<feature type="transmembrane region" description="Helical" evidence="11">
    <location>
        <begin position="248"/>
        <end position="273"/>
    </location>
</feature>
<dbReference type="Pfam" id="PF24357">
    <property type="entry name" value="TMD0_ABC"/>
    <property type="match status" value="1"/>
</dbReference>
<dbReference type="CDD" id="cd03244">
    <property type="entry name" value="ABCC_MRP_domain2"/>
    <property type="match status" value="1"/>
</dbReference>
<evidence type="ECO:0000259" key="12">
    <source>
        <dbReference type="PROSITE" id="PS50893"/>
    </source>
</evidence>
<dbReference type="CDD" id="cd18580">
    <property type="entry name" value="ABC_6TM_ABCC_D2"/>
    <property type="match status" value="1"/>
</dbReference>
<evidence type="ECO:0000313" key="14">
    <source>
        <dbReference type="EMBL" id="KAF6840143.1"/>
    </source>
</evidence>
<evidence type="ECO:0000313" key="15">
    <source>
        <dbReference type="Proteomes" id="UP000639643"/>
    </source>
</evidence>
<dbReference type="CDD" id="cd03250">
    <property type="entry name" value="ABCC_MRP_domain1"/>
    <property type="match status" value="1"/>
</dbReference>